<gene>
    <name evidence="1" type="ORF">IAC13_07695</name>
</gene>
<dbReference type="SFLD" id="SFLDG01140">
    <property type="entry name" value="C2.B:_Phosphomannomutase_and_P"/>
    <property type="match status" value="1"/>
</dbReference>
<dbReference type="AlphaFoldDB" id="A0A9D9I1E0"/>
<dbReference type="PANTHER" id="PTHR10000">
    <property type="entry name" value="PHOSPHOSERINE PHOSPHATASE"/>
    <property type="match status" value="1"/>
</dbReference>
<proteinExistence type="predicted"/>
<dbReference type="PANTHER" id="PTHR10000:SF53">
    <property type="entry name" value="5-AMINO-6-(5-PHOSPHO-D-RIBITYLAMINO)URACIL PHOSPHATASE YBJI-RELATED"/>
    <property type="match status" value="1"/>
</dbReference>
<dbReference type="CDD" id="cd07518">
    <property type="entry name" value="HAD_YbiV-Like"/>
    <property type="match status" value="1"/>
</dbReference>
<dbReference type="SUPFAM" id="SSF56784">
    <property type="entry name" value="HAD-like"/>
    <property type="match status" value="1"/>
</dbReference>
<dbReference type="GO" id="GO:0005829">
    <property type="term" value="C:cytosol"/>
    <property type="evidence" value="ECO:0007669"/>
    <property type="project" value="TreeGrafter"/>
</dbReference>
<dbReference type="InterPro" id="IPR036412">
    <property type="entry name" value="HAD-like_sf"/>
</dbReference>
<dbReference type="InterPro" id="IPR006379">
    <property type="entry name" value="HAD-SF_hydro_IIB"/>
</dbReference>
<dbReference type="InterPro" id="IPR023214">
    <property type="entry name" value="HAD_sf"/>
</dbReference>
<accession>A0A9D9I1E0</accession>
<dbReference type="NCBIfam" id="TIGR01484">
    <property type="entry name" value="HAD-SF-IIB"/>
    <property type="match status" value="1"/>
</dbReference>
<dbReference type="NCBIfam" id="TIGR00099">
    <property type="entry name" value="Cof-subfamily"/>
    <property type="match status" value="1"/>
</dbReference>
<dbReference type="EMBL" id="JADIML010000213">
    <property type="protein sequence ID" value="MBO8463797.1"/>
    <property type="molecule type" value="Genomic_DNA"/>
</dbReference>
<protein>
    <submittedName>
        <fullName evidence="1">HAD family hydrolase</fullName>
    </submittedName>
</protein>
<keyword evidence="1" id="KW-0378">Hydrolase</keyword>
<reference evidence="1" key="2">
    <citation type="journal article" date="2021" name="PeerJ">
        <title>Extensive microbial diversity within the chicken gut microbiome revealed by metagenomics and culture.</title>
        <authorList>
            <person name="Gilroy R."/>
            <person name="Ravi A."/>
            <person name="Getino M."/>
            <person name="Pursley I."/>
            <person name="Horton D.L."/>
            <person name="Alikhan N.F."/>
            <person name="Baker D."/>
            <person name="Gharbi K."/>
            <person name="Hall N."/>
            <person name="Watson M."/>
            <person name="Adriaenssens E.M."/>
            <person name="Foster-Nyarko E."/>
            <person name="Jarju S."/>
            <person name="Secka A."/>
            <person name="Antonio M."/>
            <person name="Oren A."/>
            <person name="Chaudhuri R.R."/>
            <person name="La Ragione R."/>
            <person name="Hildebrand F."/>
            <person name="Pallen M.J."/>
        </authorList>
    </citation>
    <scope>NUCLEOTIDE SEQUENCE</scope>
    <source>
        <strain evidence="1">E3-2379</strain>
    </source>
</reference>
<name>A0A9D9I1E0_9FIRM</name>
<evidence type="ECO:0000313" key="1">
    <source>
        <dbReference type="EMBL" id="MBO8463797.1"/>
    </source>
</evidence>
<dbReference type="Gene3D" id="3.30.1240.10">
    <property type="match status" value="1"/>
</dbReference>
<dbReference type="SFLD" id="SFLDS00003">
    <property type="entry name" value="Haloacid_Dehalogenase"/>
    <property type="match status" value="1"/>
</dbReference>
<dbReference type="InterPro" id="IPR000150">
    <property type="entry name" value="Cof"/>
</dbReference>
<dbReference type="Gene3D" id="3.40.50.1000">
    <property type="entry name" value="HAD superfamily/HAD-like"/>
    <property type="match status" value="1"/>
</dbReference>
<reference evidence="1" key="1">
    <citation type="submission" date="2020-10" db="EMBL/GenBank/DDBJ databases">
        <authorList>
            <person name="Gilroy R."/>
        </authorList>
    </citation>
    <scope>NUCLEOTIDE SEQUENCE</scope>
    <source>
        <strain evidence="1">E3-2379</strain>
    </source>
</reference>
<sequence>MMIKLVATDIDGTLVVDGSANLNPDYFPVFQRLMEKGILVVVASGRGESSIENIMKPIANQITMIAEGGSYVCAKGQTLELHKIPMEIVRELVMDIRSMTECEIMVNGPKCCYVETKDEKFLHWIIEDYHFNVIQVDDLLEVEDEIVKVSLYHPVDAGKQAKQGIFQKWEGRLHLAVSGNEWVDCVMPGINKGTALQKLQQQYGISKEETMVFGDNRNDLEMLEQAVYSFAVENAREEVKEKANYITDSNKNHGVLKVLRQLL</sequence>
<dbReference type="GO" id="GO:0016791">
    <property type="term" value="F:phosphatase activity"/>
    <property type="evidence" value="ECO:0007669"/>
    <property type="project" value="TreeGrafter"/>
</dbReference>
<dbReference type="Proteomes" id="UP000823618">
    <property type="component" value="Unassembled WGS sequence"/>
</dbReference>
<dbReference type="Pfam" id="PF08282">
    <property type="entry name" value="Hydrolase_3"/>
    <property type="match status" value="1"/>
</dbReference>
<evidence type="ECO:0000313" key="2">
    <source>
        <dbReference type="Proteomes" id="UP000823618"/>
    </source>
</evidence>
<dbReference type="GO" id="GO:0000287">
    <property type="term" value="F:magnesium ion binding"/>
    <property type="evidence" value="ECO:0007669"/>
    <property type="project" value="TreeGrafter"/>
</dbReference>
<dbReference type="SFLD" id="SFLDG01144">
    <property type="entry name" value="C2.B.4:_PGP_Like"/>
    <property type="match status" value="1"/>
</dbReference>
<comment type="caution">
    <text evidence="1">The sequence shown here is derived from an EMBL/GenBank/DDBJ whole genome shotgun (WGS) entry which is preliminary data.</text>
</comment>
<organism evidence="1 2">
    <name type="scientific">Candidatus Scybalomonas excrementavium</name>
    <dbReference type="NCBI Taxonomy" id="2840943"/>
    <lineage>
        <taxon>Bacteria</taxon>
        <taxon>Bacillati</taxon>
        <taxon>Bacillota</taxon>
        <taxon>Clostridia</taxon>
        <taxon>Lachnospirales</taxon>
        <taxon>Lachnospiraceae</taxon>
        <taxon>Lachnospiraceae incertae sedis</taxon>
        <taxon>Candidatus Scybalomonas</taxon>
    </lineage>
</organism>